<evidence type="ECO:0000256" key="2">
    <source>
        <dbReference type="RuleBase" id="RU362080"/>
    </source>
</evidence>
<protein>
    <recommendedName>
        <fullName evidence="2">Antitoxin</fullName>
    </recommendedName>
</protein>
<comment type="similarity">
    <text evidence="1 2">Belongs to the phD/YefM antitoxin family.</text>
</comment>
<evidence type="ECO:0000313" key="4">
    <source>
        <dbReference type="Proteomes" id="UP001236258"/>
    </source>
</evidence>
<proteinExistence type="inferred from homology"/>
<sequence>METLTANEAKTHFGSLLLKAQANPVGINKNGKAIAVMISAEEFESINALKLELLKLRAASIDETQTSDGAKFMEQLLAGDLD</sequence>
<dbReference type="Pfam" id="PF02604">
    <property type="entry name" value="PhdYeFM_antitox"/>
    <property type="match status" value="1"/>
</dbReference>
<reference evidence="3 4" key="1">
    <citation type="submission" date="2023-08" db="EMBL/GenBank/DDBJ databases">
        <authorList>
            <person name="Joshi A."/>
            <person name="Thite S."/>
        </authorList>
    </citation>
    <scope>NUCLEOTIDE SEQUENCE [LARGE SCALE GENOMIC DNA]</scope>
    <source>
        <strain evidence="3 4">1E1</strain>
    </source>
</reference>
<dbReference type="RefSeq" id="WP_305945281.1">
    <property type="nucleotide sequence ID" value="NZ_JAUZVY010000003.1"/>
</dbReference>
<dbReference type="NCBIfam" id="TIGR01552">
    <property type="entry name" value="phd_fam"/>
    <property type="match status" value="1"/>
</dbReference>
<organism evidence="3 4">
    <name type="scientific">Alkalimonas delamerensis</name>
    <dbReference type="NCBI Taxonomy" id="265981"/>
    <lineage>
        <taxon>Bacteria</taxon>
        <taxon>Pseudomonadati</taxon>
        <taxon>Pseudomonadota</taxon>
        <taxon>Gammaproteobacteria</taxon>
        <taxon>Alkalimonas</taxon>
    </lineage>
</organism>
<keyword evidence="4" id="KW-1185">Reference proteome</keyword>
<dbReference type="InterPro" id="IPR036165">
    <property type="entry name" value="YefM-like_sf"/>
</dbReference>
<comment type="function">
    <text evidence="2">Antitoxin component of a type II toxin-antitoxin (TA) system.</text>
</comment>
<gene>
    <name evidence="3" type="ORF">Q3O59_09065</name>
</gene>
<evidence type="ECO:0000313" key="3">
    <source>
        <dbReference type="EMBL" id="MDP4529179.1"/>
    </source>
</evidence>
<name>A0ABT9GQK9_9GAMM</name>
<accession>A0ABT9GQK9</accession>
<dbReference type="EMBL" id="JAUZVY010000003">
    <property type="protein sequence ID" value="MDP4529179.1"/>
    <property type="molecule type" value="Genomic_DNA"/>
</dbReference>
<dbReference type="Gene3D" id="3.40.1620.10">
    <property type="entry name" value="YefM-like domain"/>
    <property type="match status" value="1"/>
</dbReference>
<evidence type="ECO:0000256" key="1">
    <source>
        <dbReference type="ARBA" id="ARBA00009981"/>
    </source>
</evidence>
<dbReference type="InterPro" id="IPR006442">
    <property type="entry name" value="Antitoxin_Phd/YefM"/>
</dbReference>
<dbReference type="Proteomes" id="UP001236258">
    <property type="component" value="Unassembled WGS sequence"/>
</dbReference>
<dbReference type="SUPFAM" id="SSF143120">
    <property type="entry name" value="YefM-like"/>
    <property type="match status" value="1"/>
</dbReference>
<comment type="caution">
    <text evidence="3">The sequence shown here is derived from an EMBL/GenBank/DDBJ whole genome shotgun (WGS) entry which is preliminary data.</text>
</comment>